<sequence length="155" mass="18525">MLEHYKEINLYIYRLTGDKNLAQDLTQETYAKFLETNKDSDTVAKSYLYQIAKHLVIDKVRKDNLVLQTTYNEEEHSIEIEKYTEEILFEEIRKRELKESIKNLPPQQKRVFIMFYYKNLTRKEIAKTLNITTNAVEKNITRAIAKIKEDITKDD</sequence>
<gene>
    <name evidence="7" type="ORF">CRU91_06345</name>
</gene>
<dbReference type="Pfam" id="PF08281">
    <property type="entry name" value="Sigma70_r4_2"/>
    <property type="match status" value="1"/>
</dbReference>
<dbReference type="PANTHER" id="PTHR43133">
    <property type="entry name" value="RNA POLYMERASE ECF-TYPE SIGMA FACTO"/>
    <property type="match status" value="1"/>
</dbReference>
<dbReference type="Gene3D" id="1.10.1740.10">
    <property type="match status" value="1"/>
</dbReference>
<dbReference type="Gene3D" id="1.10.10.10">
    <property type="entry name" value="Winged helix-like DNA-binding domain superfamily/Winged helix DNA-binding domain"/>
    <property type="match status" value="1"/>
</dbReference>
<dbReference type="InterPro" id="IPR039425">
    <property type="entry name" value="RNA_pol_sigma-70-like"/>
</dbReference>
<dbReference type="SUPFAM" id="SSF88946">
    <property type="entry name" value="Sigma2 domain of RNA polymerase sigma factors"/>
    <property type="match status" value="1"/>
</dbReference>
<evidence type="ECO:0000256" key="4">
    <source>
        <dbReference type="ARBA" id="ARBA00023163"/>
    </source>
</evidence>
<proteinExistence type="inferred from homology"/>
<dbReference type="InterPro" id="IPR036388">
    <property type="entry name" value="WH-like_DNA-bd_sf"/>
</dbReference>
<dbReference type="InterPro" id="IPR013325">
    <property type="entry name" value="RNA_pol_sigma_r2"/>
</dbReference>
<keyword evidence="2" id="KW-0805">Transcription regulation</keyword>
<dbReference type="OrthoDB" id="5365776at2"/>
<protein>
    <submittedName>
        <fullName evidence="7">RNA polymerase subunit sigma</fullName>
    </submittedName>
</protein>
<feature type="domain" description="RNA polymerase sigma-70 region 2" evidence="5">
    <location>
        <begin position="5"/>
        <end position="63"/>
    </location>
</feature>
<dbReference type="NCBIfam" id="TIGR02937">
    <property type="entry name" value="sigma70-ECF"/>
    <property type="match status" value="1"/>
</dbReference>
<keyword evidence="8" id="KW-1185">Reference proteome</keyword>
<accession>A0A366MSH7</accession>
<dbReference type="InterPro" id="IPR013249">
    <property type="entry name" value="RNA_pol_sigma70_r4_t2"/>
</dbReference>
<evidence type="ECO:0000259" key="5">
    <source>
        <dbReference type="Pfam" id="PF04542"/>
    </source>
</evidence>
<keyword evidence="4" id="KW-0804">Transcription</keyword>
<dbReference type="RefSeq" id="WP_113894384.1">
    <property type="nucleotide sequence ID" value="NZ_CP182882.1"/>
</dbReference>
<feature type="domain" description="RNA polymerase sigma factor 70 region 4 type 2" evidence="6">
    <location>
        <begin position="95"/>
        <end position="147"/>
    </location>
</feature>
<evidence type="ECO:0000313" key="8">
    <source>
        <dbReference type="Proteomes" id="UP000252669"/>
    </source>
</evidence>
<dbReference type="GO" id="GO:0016987">
    <property type="term" value="F:sigma factor activity"/>
    <property type="evidence" value="ECO:0007669"/>
    <property type="project" value="UniProtKB-KW"/>
</dbReference>
<dbReference type="SUPFAM" id="SSF88659">
    <property type="entry name" value="Sigma3 and sigma4 domains of RNA polymerase sigma factors"/>
    <property type="match status" value="1"/>
</dbReference>
<evidence type="ECO:0000256" key="1">
    <source>
        <dbReference type="ARBA" id="ARBA00010641"/>
    </source>
</evidence>
<dbReference type="GO" id="GO:0006352">
    <property type="term" value="P:DNA-templated transcription initiation"/>
    <property type="evidence" value="ECO:0007669"/>
    <property type="project" value="InterPro"/>
</dbReference>
<keyword evidence="3" id="KW-0731">Sigma factor</keyword>
<dbReference type="InterPro" id="IPR007627">
    <property type="entry name" value="RNA_pol_sigma70_r2"/>
</dbReference>
<dbReference type="GO" id="GO:0003677">
    <property type="term" value="F:DNA binding"/>
    <property type="evidence" value="ECO:0007669"/>
    <property type="project" value="InterPro"/>
</dbReference>
<name>A0A366MSH7_9BACT</name>
<organism evidence="7 8">
    <name type="scientific">Aliarcobacter vitoriensis</name>
    <dbReference type="NCBI Taxonomy" id="2011099"/>
    <lineage>
        <taxon>Bacteria</taxon>
        <taxon>Pseudomonadati</taxon>
        <taxon>Campylobacterota</taxon>
        <taxon>Epsilonproteobacteria</taxon>
        <taxon>Campylobacterales</taxon>
        <taxon>Arcobacteraceae</taxon>
        <taxon>Aliarcobacter</taxon>
    </lineage>
</organism>
<comment type="similarity">
    <text evidence="1">Belongs to the sigma-70 factor family. ECF subfamily.</text>
</comment>
<dbReference type="AlphaFoldDB" id="A0A366MSH7"/>
<evidence type="ECO:0000313" key="7">
    <source>
        <dbReference type="EMBL" id="RBQ28987.1"/>
    </source>
</evidence>
<dbReference type="InterPro" id="IPR014284">
    <property type="entry name" value="RNA_pol_sigma-70_dom"/>
</dbReference>
<evidence type="ECO:0000259" key="6">
    <source>
        <dbReference type="Pfam" id="PF08281"/>
    </source>
</evidence>
<dbReference type="Proteomes" id="UP000252669">
    <property type="component" value="Unassembled WGS sequence"/>
</dbReference>
<evidence type="ECO:0000256" key="3">
    <source>
        <dbReference type="ARBA" id="ARBA00023082"/>
    </source>
</evidence>
<dbReference type="CDD" id="cd06171">
    <property type="entry name" value="Sigma70_r4"/>
    <property type="match status" value="1"/>
</dbReference>
<dbReference type="InterPro" id="IPR013324">
    <property type="entry name" value="RNA_pol_sigma_r3/r4-like"/>
</dbReference>
<reference evidence="7 8" key="1">
    <citation type="submission" date="2017-10" db="EMBL/GenBank/DDBJ databases">
        <title>Genomics of the genus Arcobacter.</title>
        <authorList>
            <person name="Perez-Cataluna A."/>
            <person name="Figueras M.J."/>
        </authorList>
    </citation>
    <scope>NUCLEOTIDE SEQUENCE [LARGE SCALE GENOMIC DNA]</scope>
    <source>
        <strain evidence="7 8">CECT 9230</strain>
    </source>
</reference>
<dbReference type="Pfam" id="PF04542">
    <property type="entry name" value="Sigma70_r2"/>
    <property type="match status" value="1"/>
</dbReference>
<evidence type="ECO:0000256" key="2">
    <source>
        <dbReference type="ARBA" id="ARBA00023015"/>
    </source>
</evidence>
<dbReference type="EMBL" id="PDKB01000009">
    <property type="protein sequence ID" value="RBQ28987.1"/>
    <property type="molecule type" value="Genomic_DNA"/>
</dbReference>
<comment type="caution">
    <text evidence="7">The sequence shown here is derived from an EMBL/GenBank/DDBJ whole genome shotgun (WGS) entry which is preliminary data.</text>
</comment>
<dbReference type="PANTHER" id="PTHR43133:SF46">
    <property type="entry name" value="RNA POLYMERASE SIGMA-70 FACTOR ECF SUBFAMILY"/>
    <property type="match status" value="1"/>
</dbReference>